<reference evidence="1 2" key="1">
    <citation type="submission" date="2019-12" db="EMBL/GenBank/DDBJ databases">
        <title>Nocardia macrotermitis sp. nov. and Nocardia aurantia sp. nov., isolated from the gut of the fungus growing-termite Macrotermes natalensis.</title>
        <authorList>
            <person name="Christine B."/>
            <person name="Rene B."/>
        </authorList>
    </citation>
    <scope>NUCLEOTIDE SEQUENCE [LARGE SCALE GENOMIC DNA]</scope>
    <source>
        <strain evidence="1 2">DSM 102126</strain>
    </source>
</reference>
<gene>
    <name evidence="1" type="ORF">GQ466_16365</name>
</gene>
<proteinExistence type="predicted"/>
<comment type="caution">
    <text evidence="1">The sequence shown here is derived from an EMBL/GenBank/DDBJ whole genome shotgun (WGS) entry which is preliminary data.</text>
</comment>
<protein>
    <submittedName>
        <fullName evidence="1">Uncharacterized protein</fullName>
    </submittedName>
</protein>
<dbReference type="Proteomes" id="UP000431901">
    <property type="component" value="Unassembled WGS sequence"/>
</dbReference>
<evidence type="ECO:0000313" key="2">
    <source>
        <dbReference type="Proteomes" id="UP000431901"/>
    </source>
</evidence>
<dbReference type="OrthoDB" id="4556175at2"/>
<evidence type="ECO:0000313" key="1">
    <source>
        <dbReference type="EMBL" id="MXQ65604.1"/>
    </source>
</evidence>
<accession>A0A6I4WFA0</accession>
<name>A0A6I4WFA0_9ACTN</name>
<keyword evidence="2" id="KW-1185">Reference proteome</keyword>
<dbReference type="EMBL" id="WUTW01000002">
    <property type="protein sequence ID" value="MXQ65604.1"/>
    <property type="molecule type" value="Genomic_DNA"/>
</dbReference>
<organism evidence="1 2">
    <name type="scientific">Actinomadura rayongensis</name>
    <dbReference type="NCBI Taxonomy" id="1429076"/>
    <lineage>
        <taxon>Bacteria</taxon>
        <taxon>Bacillati</taxon>
        <taxon>Actinomycetota</taxon>
        <taxon>Actinomycetes</taxon>
        <taxon>Streptosporangiales</taxon>
        <taxon>Thermomonosporaceae</taxon>
        <taxon>Actinomadura</taxon>
    </lineage>
</organism>
<dbReference type="AlphaFoldDB" id="A0A6I4WFA0"/>
<sequence length="184" mass="20835">MIATPRQGNLIEDSYLWCADNGVFGNTYPGDLEFLRYLTTLRAHAERCLFVVAPDVVADHFATWDRSRRMLGNIRELGFPAALAAQNGMELDNWYLWDEFDALFIGGDTSWKLGKHAARLAQVARDMGKHVHVGRVNSEQRYVYAAEECRAHSVDGTYLTYGPDRNLPNVLSWARKVGTHDALF</sequence>